<dbReference type="RefSeq" id="WP_190445901.1">
    <property type="nucleotide sequence ID" value="NZ_CAWNJS010000001.1"/>
</dbReference>
<keyword evidence="1" id="KW-0812">Transmembrane</keyword>
<keyword evidence="1" id="KW-1133">Transmembrane helix</keyword>
<dbReference type="Proteomes" id="UP000218785">
    <property type="component" value="Chromosome"/>
</dbReference>
<dbReference type="AlphaFoldDB" id="A0A1Z4MZ75"/>
<evidence type="ECO:0000313" key="2">
    <source>
        <dbReference type="EMBL" id="BAY98764.1"/>
    </source>
</evidence>
<organism evidence="2 3">
    <name type="scientific">Tolypothrix tenuis PCC 7101</name>
    <dbReference type="NCBI Taxonomy" id="231146"/>
    <lineage>
        <taxon>Bacteria</taxon>
        <taxon>Bacillati</taxon>
        <taxon>Cyanobacteriota</taxon>
        <taxon>Cyanophyceae</taxon>
        <taxon>Nostocales</taxon>
        <taxon>Tolypothrichaceae</taxon>
        <taxon>Tolypothrix</taxon>
    </lineage>
</organism>
<reference evidence="2 3" key="1">
    <citation type="submission" date="2017-06" db="EMBL/GenBank/DDBJ databases">
        <title>Genome sequencing of cyanobaciteial culture collection at National Institute for Environmental Studies (NIES).</title>
        <authorList>
            <person name="Hirose Y."/>
            <person name="Shimura Y."/>
            <person name="Fujisawa T."/>
            <person name="Nakamura Y."/>
            <person name="Kawachi M."/>
        </authorList>
    </citation>
    <scope>NUCLEOTIDE SEQUENCE [LARGE SCALE GENOMIC DNA]</scope>
    <source>
        <strain evidence="2 3">NIES-37</strain>
    </source>
</reference>
<evidence type="ECO:0000313" key="3">
    <source>
        <dbReference type="Proteomes" id="UP000218785"/>
    </source>
</evidence>
<gene>
    <name evidence="2" type="ORF">NIES37_27160</name>
</gene>
<protein>
    <submittedName>
        <fullName evidence="2">Uncharacterized protein</fullName>
    </submittedName>
</protein>
<dbReference type="KEGG" id="ttq:NIES37_27160"/>
<sequence>MHMSIWLFIAATSYTLGAIIQWLQLKNKLTEIYEYTNFPIVWAANLVAMFVCGIKALVWPYILLLDQEN</sequence>
<keyword evidence="3" id="KW-1185">Reference proteome</keyword>
<feature type="transmembrane region" description="Helical" evidence="1">
    <location>
        <begin position="41"/>
        <end position="64"/>
    </location>
</feature>
<proteinExistence type="predicted"/>
<dbReference type="EMBL" id="AP018248">
    <property type="protein sequence ID" value="BAY98764.1"/>
    <property type="molecule type" value="Genomic_DNA"/>
</dbReference>
<accession>A0A1Z4MZ75</accession>
<evidence type="ECO:0000256" key="1">
    <source>
        <dbReference type="SAM" id="Phobius"/>
    </source>
</evidence>
<keyword evidence="1" id="KW-0472">Membrane</keyword>
<name>A0A1Z4MZ75_9CYAN</name>